<proteinExistence type="predicted"/>
<organism evidence="2 3">
    <name type="scientific">Litorisediminicola beolgyonensis</name>
    <dbReference type="NCBI Taxonomy" id="1173614"/>
    <lineage>
        <taxon>Bacteria</taxon>
        <taxon>Pseudomonadati</taxon>
        <taxon>Pseudomonadota</taxon>
        <taxon>Alphaproteobacteria</taxon>
        <taxon>Rhodobacterales</taxon>
        <taxon>Paracoccaceae</taxon>
        <taxon>Litorisediminicola</taxon>
    </lineage>
</organism>
<evidence type="ECO:0000313" key="2">
    <source>
        <dbReference type="EMBL" id="MFD1344704.1"/>
    </source>
</evidence>
<feature type="chain" id="PRO_5047344361" evidence="1">
    <location>
        <begin position="25"/>
        <end position="137"/>
    </location>
</feature>
<dbReference type="Proteomes" id="UP001597135">
    <property type="component" value="Unassembled WGS sequence"/>
</dbReference>
<sequence length="137" mass="15387">MRRFFPLAATLAALSALVPTDALAQERLLAHYIADLGDEDHRTSSGQRLTSFAALIAQDRANFHRFGISHRHDQSDPIFSDRAMRAQIGPRVMDVPHYYEQYARNVLSCTRGCGTYMVVDVYGYGRTITRITIEVPG</sequence>
<gene>
    <name evidence="2" type="ORF">ACFQ4E_19910</name>
</gene>
<dbReference type="RefSeq" id="WP_386806280.1">
    <property type="nucleotide sequence ID" value="NZ_JBHTMU010000064.1"/>
</dbReference>
<name>A0ABW3ZNM7_9RHOB</name>
<feature type="signal peptide" evidence="1">
    <location>
        <begin position="1"/>
        <end position="24"/>
    </location>
</feature>
<keyword evidence="1" id="KW-0732">Signal</keyword>
<evidence type="ECO:0000313" key="3">
    <source>
        <dbReference type="Proteomes" id="UP001597135"/>
    </source>
</evidence>
<accession>A0ABW3ZNM7</accession>
<comment type="caution">
    <text evidence="2">The sequence shown here is derived from an EMBL/GenBank/DDBJ whole genome shotgun (WGS) entry which is preliminary data.</text>
</comment>
<keyword evidence="3" id="KW-1185">Reference proteome</keyword>
<protein>
    <submittedName>
        <fullName evidence="2">Uncharacterized protein</fullName>
    </submittedName>
</protein>
<dbReference type="EMBL" id="JBHTMU010000064">
    <property type="protein sequence ID" value="MFD1344704.1"/>
    <property type="molecule type" value="Genomic_DNA"/>
</dbReference>
<evidence type="ECO:0000256" key="1">
    <source>
        <dbReference type="SAM" id="SignalP"/>
    </source>
</evidence>
<reference evidence="3" key="1">
    <citation type="journal article" date="2019" name="Int. J. Syst. Evol. Microbiol.">
        <title>The Global Catalogue of Microorganisms (GCM) 10K type strain sequencing project: providing services to taxonomists for standard genome sequencing and annotation.</title>
        <authorList>
            <consortium name="The Broad Institute Genomics Platform"/>
            <consortium name="The Broad Institute Genome Sequencing Center for Infectious Disease"/>
            <person name="Wu L."/>
            <person name="Ma J."/>
        </authorList>
    </citation>
    <scope>NUCLEOTIDE SEQUENCE [LARGE SCALE GENOMIC DNA]</scope>
    <source>
        <strain evidence="3">CCUG 62953</strain>
    </source>
</reference>